<evidence type="ECO:0000256" key="11">
    <source>
        <dbReference type="ARBA" id="ARBA00049229"/>
    </source>
</evidence>
<keyword evidence="15" id="KW-1185">Reference proteome</keyword>
<evidence type="ECO:0000256" key="12">
    <source>
        <dbReference type="RuleBase" id="RU004106"/>
    </source>
</evidence>
<accession>A0ABY5DKK5</accession>
<dbReference type="PROSITE" id="PS00770">
    <property type="entry name" value="AA_TRANSFER_CLASS_4"/>
    <property type="match status" value="1"/>
</dbReference>
<dbReference type="Gene3D" id="3.20.10.10">
    <property type="entry name" value="D-amino Acid Aminotransferase, subunit A, domain 2"/>
    <property type="match status" value="1"/>
</dbReference>
<comment type="catalytic activity">
    <reaction evidence="11">
        <text>L-leucine + 2-oxoglutarate = 4-methyl-2-oxopentanoate + L-glutamate</text>
        <dbReference type="Rhea" id="RHEA:18321"/>
        <dbReference type="ChEBI" id="CHEBI:16810"/>
        <dbReference type="ChEBI" id="CHEBI:17865"/>
        <dbReference type="ChEBI" id="CHEBI:29985"/>
        <dbReference type="ChEBI" id="CHEBI:57427"/>
        <dbReference type="EC" id="2.6.1.42"/>
    </reaction>
</comment>
<dbReference type="SUPFAM" id="SSF56752">
    <property type="entry name" value="D-aminoacid aminotransferase-like PLP-dependent enzymes"/>
    <property type="match status" value="1"/>
</dbReference>
<evidence type="ECO:0000256" key="3">
    <source>
        <dbReference type="ARBA" id="ARBA00004824"/>
    </source>
</evidence>
<evidence type="ECO:0000256" key="8">
    <source>
        <dbReference type="ARBA" id="ARBA00022898"/>
    </source>
</evidence>
<evidence type="ECO:0000256" key="13">
    <source>
        <dbReference type="RuleBase" id="RU004516"/>
    </source>
</evidence>
<comment type="similarity">
    <text evidence="6 12">Belongs to the class-IV pyridoxal-phosphate-dependent aminotransferase family.</text>
</comment>
<keyword evidence="14" id="KW-0032">Aminotransferase</keyword>
<comment type="pathway">
    <text evidence="5">Amino-acid biosynthesis; L-leucine biosynthesis; L-leucine from 3-methyl-2-oxobutanoate: step 4/4.</text>
</comment>
<dbReference type="InterPro" id="IPR050571">
    <property type="entry name" value="Class-IV_PLP-Dep_Aminotrnsfr"/>
</dbReference>
<dbReference type="InterPro" id="IPR043131">
    <property type="entry name" value="BCAT-like_N"/>
</dbReference>
<evidence type="ECO:0000256" key="4">
    <source>
        <dbReference type="ARBA" id="ARBA00004931"/>
    </source>
</evidence>
<gene>
    <name evidence="14" type="ORF">MMH89_01410</name>
</gene>
<keyword evidence="14" id="KW-0808">Transferase</keyword>
<evidence type="ECO:0000256" key="5">
    <source>
        <dbReference type="ARBA" id="ARBA00005072"/>
    </source>
</evidence>
<evidence type="ECO:0000256" key="7">
    <source>
        <dbReference type="ARBA" id="ARBA00013053"/>
    </source>
</evidence>
<dbReference type="PANTHER" id="PTHR42743">
    <property type="entry name" value="AMINO-ACID AMINOTRANSFERASE"/>
    <property type="match status" value="1"/>
</dbReference>
<dbReference type="InterPro" id="IPR018300">
    <property type="entry name" value="Aminotrans_IV_CS"/>
</dbReference>
<comment type="catalytic activity">
    <reaction evidence="9">
        <text>L-valine + 2-oxoglutarate = 3-methyl-2-oxobutanoate + L-glutamate</text>
        <dbReference type="Rhea" id="RHEA:24813"/>
        <dbReference type="ChEBI" id="CHEBI:11851"/>
        <dbReference type="ChEBI" id="CHEBI:16810"/>
        <dbReference type="ChEBI" id="CHEBI:29985"/>
        <dbReference type="ChEBI" id="CHEBI:57762"/>
        <dbReference type="EC" id="2.6.1.42"/>
    </reaction>
</comment>
<comment type="cofactor">
    <cofactor evidence="1 13">
        <name>pyridoxal 5'-phosphate</name>
        <dbReference type="ChEBI" id="CHEBI:597326"/>
    </cofactor>
</comment>
<dbReference type="InterPro" id="IPR043132">
    <property type="entry name" value="BCAT-like_C"/>
</dbReference>
<evidence type="ECO:0000256" key="1">
    <source>
        <dbReference type="ARBA" id="ARBA00001933"/>
    </source>
</evidence>
<comment type="function">
    <text evidence="2">Acts on leucine, isoleucine and valine.</text>
</comment>
<reference evidence="14 15" key="1">
    <citation type="journal article" date="2022" name="Nat. Microbiol.">
        <title>The microbiome of a bacterivorous marine choanoflagellate contains a resource-demanding obligate bacterial associate.</title>
        <authorList>
            <person name="Needham D.M."/>
            <person name="Poirier C."/>
            <person name="Bachy C."/>
            <person name="George E.E."/>
            <person name="Wilken S."/>
            <person name="Yung C.C.M."/>
            <person name="Limardo A.J."/>
            <person name="Morando M."/>
            <person name="Sudek L."/>
            <person name="Malmstrom R.R."/>
            <person name="Keeling P.J."/>
            <person name="Santoro A.E."/>
            <person name="Worden A.Z."/>
        </authorList>
    </citation>
    <scope>NUCLEOTIDE SEQUENCE [LARGE SCALE GENOMIC DNA]</scope>
    <source>
        <strain evidence="14 15">Comchoano-1</strain>
    </source>
</reference>
<proteinExistence type="inferred from homology"/>
<protein>
    <recommendedName>
        <fullName evidence="7">branched-chain-amino-acid transaminase</fullName>
        <ecNumber evidence="7">2.6.1.42</ecNumber>
    </recommendedName>
</protein>
<organism evidence="14 15">
    <name type="scientific">Candidatus Comchoanobacter bicostacola</name>
    <dbReference type="NCBI Taxonomy" id="2919598"/>
    <lineage>
        <taxon>Bacteria</taxon>
        <taxon>Pseudomonadati</taxon>
        <taxon>Pseudomonadota</taxon>
        <taxon>Gammaproteobacteria</taxon>
        <taxon>Candidatus Comchoanobacterales</taxon>
        <taxon>Candidatus Comchoanobacteraceae</taxon>
        <taxon>Candidatus Comchoanobacter</taxon>
    </lineage>
</organism>
<dbReference type="InterPro" id="IPR036038">
    <property type="entry name" value="Aminotransferase-like"/>
</dbReference>
<comment type="catalytic activity">
    <reaction evidence="10">
        <text>L-isoleucine + 2-oxoglutarate = (S)-3-methyl-2-oxopentanoate + L-glutamate</text>
        <dbReference type="Rhea" id="RHEA:24801"/>
        <dbReference type="ChEBI" id="CHEBI:16810"/>
        <dbReference type="ChEBI" id="CHEBI:29985"/>
        <dbReference type="ChEBI" id="CHEBI:35146"/>
        <dbReference type="ChEBI" id="CHEBI:58045"/>
        <dbReference type="EC" id="2.6.1.42"/>
    </reaction>
</comment>
<comment type="pathway">
    <text evidence="3">Amino-acid biosynthesis; L-isoleucine biosynthesis; L-isoleucine from 2-oxobutanoate: step 4/4.</text>
</comment>
<sequence>MILTSINGRLNQSISPHDRGLLFGESIYEVIPIYNQKPFCLDMHLSRLSSSFKTLFAINLDQQQIIQWITSFLQNMNTAAFSAIYIQVTTGSQQKHRNHLHNNACIPNIIISEYRCEPIDIERYKQGYSAILLPDIRSGLAKHKSTQLSINTNALNQAQQAGMNEAIFVKNNLLTEGASSNLFIVSDNTLITPPLGNIVPGVTRHLVLKLAKQLGMNYQIRPIHTKELLNCTEVFLSSSIKILKPINFIPNNFSYKKPGKIWNKLLQHYIGLTHAHSHQAQT</sequence>
<dbReference type="InterPro" id="IPR001544">
    <property type="entry name" value="Aminotrans_IV"/>
</dbReference>
<evidence type="ECO:0000256" key="9">
    <source>
        <dbReference type="ARBA" id="ARBA00048212"/>
    </source>
</evidence>
<keyword evidence="8 13" id="KW-0663">Pyridoxal phosphate</keyword>
<dbReference type="Pfam" id="PF01063">
    <property type="entry name" value="Aminotran_4"/>
    <property type="match status" value="1"/>
</dbReference>
<dbReference type="GO" id="GO:0008483">
    <property type="term" value="F:transaminase activity"/>
    <property type="evidence" value="ECO:0007669"/>
    <property type="project" value="UniProtKB-KW"/>
</dbReference>
<evidence type="ECO:0000313" key="14">
    <source>
        <dbReference type="EMBL" id="UTC24809.1"/>
    </source>
</evidence>
<name>A0ABY5DKK5_9GAMM</name>
<evidence type="ECO:0000313" key="15">
    <source>
        <dbReference type="Proteomes" id="UP001055955"/>
    </source>
</evidence>
<comment type="pathway">
    <text evidence="4">Amino-acid biosynthesis; L-valine biosynthesis; L-valine from pyruvate: step 4/4.</text>
</comment>
<dbReference type="RefSeq" id="WP_258568598.1">
    <property type="nucleotide sequence ID" value="NZ_CP092900.1"/>
</dbReference>
<evidence type="ECO:0000256" key="2">
    <source>
        <dbReference type="ARBA" id="ARBA00003109"/>
    </source>
</evidence>
<dbReference type="PANTHER" id="PTHR42743:SF11">
    <property type="entry name" value="AMINODEOXYCHORISMATE LYASE"/>
    <property type="match status" value="1"/>
</dbReference>
<evidence type="ECO:0000256" key="10">
    <source>
        <dbReference type="ARBA" id="ARBA00048798"/>
    </source>
</evidence>
<evidence type="ECO:0000256" key="6">
    <source>
        <dbReference type="ARBA" id="ARBA00009320"/>
    </source>
</evidence>
<dbReference type="Proteomes" id="UP001055955">
    <property type="component" value="Chromosome"/>
</dbReference>
<dbReference type="EC" id="2.6.1.42" evidence="7"/>
<dbReference type="Gene3D" id="3.30.470.10">
    <property type="match status" value="1"/>
</dbReference>
<dbReference type="EMBL" id="CP092900">
    <property type="protein sequence ID" value="UTC24809.1"/>
    <property type="molecule type" value="Genomic_DNA"/>
</dbReference>